<keyword evidence="3" id="KW-1185">Reference proteome</keyword>
<comment type="caution">
    <text evidence="2">The sequence shown here is derived from an EMBL/GenBank/DDBJ whole genome shotgun (WGS) entry which is preliminary data.</text>
</comment>
<organism evidence="2 3">
    <name type="scientific">Toxocara canis</name>
    <name type="common">Canine roundworm</name>
    <dbReference type="NCBI Taxonomy" id="6265"/>
    <lineage>
        <taxon>Eukaryota</taxon>
        <taxon>Metazoa</taxon>
        <taxon>Ecdysozoa</taxon>
        <taxon>Nematoda</taxon>
        <taxon>Chromadorea</taxon>
        <taxon>Rhabditida</taxon>
        <taxon>Spirurina</taxon>
        <taxon>Ascaridomorpha</taxon>
        <taxon>Ascaridoidea</taxon>
        <taxon>Toxocaridae</taxon>
        <taxon>Toxocara</taxon>
    </lineage>
</organism>
<name>A0A0B2V3Z9_TOXCA</name>
<dbReference type="OMA" id="PVMEHDF"/>
<keyword evidence="1" id="KW-1133">Transmembrane helix</keyword>
<protein>
    <submittedName>
        <fullName evidence="2">Uncharacterized protein</fullName>
    </submittedName>
</protein>
<dbReference type="EMBL" id="JPKZ01002147">
    <property type="protein sequence ID" value="KHN78171.1"/>
    <property type="molecule type" value="Genomic_DNA"/>
</dbReference>
<accession>A0A0B2V3Z9</accession>
<keyword evidence="1" id="KW-0472">Membrane</keyword>
<dbReference type="Proteomes" id="UP000031036">
    <property type="component" value="Unassembled WGS sequence"/>
</dbReference>
<keyword evidence="1" id="KW-0812">Transmembrane</keyword>
<proteinExistence type="predicted"/>
<evidence type="ECO:0000313" key="3">
    <source>
        <dbReference type="Proteomes" id="UP000031036"/>
    </source>
</evidence>
<dbReference type="OrthoDB" id="5863263at2759"/>
<dbReference type="AlphaFoldDB" id="A0A0B2V3Z9"/>
<evidence type="ECO:0000256" key="1">
    <source>
        <dbReference type="SAM" id="Phobius"/>
    </source>
</evidence>
<feature type="transmembrane region" description="Helical" evidence="1">
    <location>
        <begin position="80"/>
        <end position="99"/>
    </location>
</feature>
<reference evidence="2 3" key="1">
    <citation type="submission" date="2014-11" db="EMBL/GenBank/DDBJ databases">
        <title>Genetic blueprint of the zoonotic pathogen Toxocara canis.</title>
        <authorList>
            <person name="Zhu X.-Q."/>
            <person name="Korhonen P.K."/>
            <person name="Cai H."/>
            <person name="Young N.D."/>
            <person name="Nejsum P."/>
            <person name="von Samson-Himmelstjerna G."/>
            <person name="Boag P.R."/>
            <person name="Tan P."/>
            <person name="Li Q."/>
            <person name="Min J."/>
            <person name="Yang Y."/>
            <person name="Wang X."/>
            <person name="Fang X."/>
            <person name="Hall R.S."/>
            <person name="Hofmann A."/>
            <person name="Sternberg P.W."/>
            <person name="Jex A.R."/>
            <person name="Gasser R.B."/>
        </authorList>
    </citation>
    <scope>NUCLEOTIDE SEQUENCE [LARGE SCALE GENOMIC DNA]</scope>
    <source>
        <strain evidence="2">PN_DK_2014</strain>
    </source>
</reference>
<sequence>MEDRSVIISILIAINLFACLIACSFLFLCLARRKFGTLYDLILHGYLLSMLLMALVSFFALMFFPLSMVQSLNSWSTSSLVRSIVLTVLSALTLFYQFFQRNIVEQMLPHMQYNFK</sequence>
<gene>
    <name evidence="2" type="ORF">Tcan_03600</name>
</gene>
<feature type="transmembrane region" description="Helical" evidence="1">
    <location>
        <begin position="6"/>
        <end position="31"/>
    </location>
</feature>
<feature type="transmembrane region" description="Helical" evidence="1">
    <location>
        <begin position="43"/>
        <end position="68"/>
    </location>
</feature>
<evidence type="ECO:0000313" key="2">
    <source>
        <dbReference type="EMBL" id="KHN78171.1"/>
    </source>
</evidence>